<proteinExistence type="predicted"/>
<feature type="compositionally biased region" description="Low complexity" evidence="3">
    <location>
        <begin position="1291"/>
        <end position="1301"/>
    </location>
</feature>
<dbReference type="GeneTree" id="ENSGT00940000159226"/>
<feature type="compositionally biased region" description="Polar residues" evidence="3">
    <location>
        <begin position="1268"/>
        <end position="1277"/>
    </location>
</feature>
<dbReference type="InterPro" id="IPR032738">
    <property type="entry name" value="Tbc1d30_C"/>
</dbReference>
<feature type="region of interest" description="Disordered" evidence="3">
    <location>
        <begin position="48"/>
        <end position="90"/>
    </location>
</feature>
<feature type="region of interest" description="Disordered" evidence="3">
    <location>
        <begin position="553"/>
        <end position="574"/>
    </location>
</feature>
<feature type="compositionally biased region" description="Low complexity" evidence="3">
    <location>
        <begin position="1363"/>
        <end position="1379"/>
    </location>
</feature>
<evidence type="ECO:0000256" key="1">
    <source>
        <dbReference type="ARBA" id="ARBA00043879"/>
    </source>
</evidence>
<feature type="region of interest" description="Disordered" evidence="3">
    <location>
        <begin position="608"/>
        <end position="632"/>
    </location>
</feature>
<keyword evidence="6" id="KW-1185">Reference proteome</keyword>
<dbReference type="PROSITE" id="PS50086">
    <property type="entry name" value="TBC_RABGAP"/>
    <property type="match status" value="1"/>
</dbReference>
<evidence type="ECO:0000313" key="5">
    <source>
        <dbReference type="Ensembl" id="ENSSTUP00000099937.1"/>
    </source>
</evidence>
<dbReference type="FunFam" id="1.10.472.80:FF:000011">
    <property type="entry name" value="TBC1 domain family member 30"/>
    <property type="match status" value="1"/>
</dbReference>
<evidence type="ECO:0000313" key="6">
    <source>
        <dbReference type="Proteomes" id="UP000472277"/>
    </source>
</evidence>
<gene>
    <name evidence="5" type="primary">TBC1D30</name>
</gene>
<feature type="compositionally biased region" description="Polar residues" evidence="3">
    <location>
        <begin position="1232"/>
        <end position="1259"/>
    </location>
</feature>
<accession>A0A674DV80</accession>
<dbReference type="Ensembl" id="ENSSTUT00000107249.1">
    <property type="protein sequence ID" value="ENSSTUP00000099960.1"/>
    <property type="gene ID" value="ENSSTUG00000044789.1"/>
</dbReference>
<dbReference type="Proteomes" id="UP000472277">
    <property type="component" value="Unassembled WGS sequence"/>
</dbReference>
<dbReference type="Gene3D" id="1.10.8.270">
    <property type="entry name" value="putative rabgap domain of human tbc1 domain family member 14 like domains"/>
    <property type="match status" value="1"/>
</dbReference>
<sequence>MSSRAENVAEFLEIDICHGDVCSEVESGLFINSGTGASLSHGFSEFQQWTGSSSRPSSDQNNTDCVSKRPRDCSNNDTTPSRSLYPQNGPGCGSGDRVILGELRGHRAPRSSIVDCLLVELYDTYSSARISVDSPDSSTEASSSELFCRSNTGSSFLQELQEKHTRRHQVNYLSQKAPEELSCIVGEVLYRTGLQSAKLLRQLKRRDRLAHKLQKNYDIITACLQAASQKRRVDTRLKFTIEPSLGKNGFQQWYDALKAVVRLPTGIPKEWRKRVWLTLADHYLHSISIDWDKTLRFAFNERSNPDDDSLGIQIVKDLHRTGCSSYSGQEGEQDRVVLKRVLLAYARWNKAVGYCQGFNVLAALILEVTEGNESHALKVMIYLIDKVLPESYFANNLRSLSVDMAVFRDLLRMKLPHLSQHLHLLQKTADREAGGSYEPPLTNVFTMQWFLTMFATCLPPNTVLKIWDSVFFEGSEVLLRVALAIWSHLEEHIECCQTADDFYSTMGWITQEMLENSLVDCSHLMQTVYSMAAFPFPQLAELREKYTYNITPFPTSNPNGSGGPGGWEGDEDEDEDEDAVVTAALGCLGPLGGLLAPELQRYQRHIKDQRGGEQGGDMAALSPGAVDGGGRAEHEAAVNSMLQERMSMDISALKKQYSRLKRHQQQQARQLYIHTDRCPATSVLASQLRPSPVVNHLLLGRKPRNSRERPPSCPRGLQGGVPLSQGQSSPATAAPRGERGRTGLVSHAEDCRSRAGSPWRAHVRTHRRNVAREQLGFGDVEDRRPGQTEEEEDRRPGQTEEEEEDRRPGQTEEEEEEDRRPGQTEEEEEDRRPGQTEEEERDGVGEGKADDEGSHLPVSPAQTSRKEEHLVSLELDSGSELNQTPPPRPSSDPDAPPSSDPDAPPSSDPDAPPSSDPDAPPSSDPDAPPSSDPDAPPSSDPDAPPSSPSIPELPVLPPLPRPSSHLHGQQSDPSVSYQNIYCSPVTPSNPHSPVTPSNPHSPVTLSNPHSPVTPSNPHSPVTPSNPHSHVTPSNPHSPVTPSNPHSPGSPVTPSNPHSPVTPSNPHSPGSPVTPSNPHSPVTPSNPHSPGSPVTLSNPHSPVTPSNPHSPVTPSNPHSPVTPSNPHSPVTLSNPHSPGIPVTPSNPHSPDRFVTLSNPPTPVTPSNPHSPVTLCNHHSPVTPSIPHSPGSLVTPSNPHSPVTPSNPHSPVTPSNLHSPVTLSNPHSPGIPVTPSNPHSPDSFVTLSNPPTPVTLSNPHSPVTPCNPHSPVTPSNPHSPGSLVTPSNPPTPVTSSNLHSPVTPSNPPTPVTLSNPHSPGSPVTPSNPHSPVTPSNPHSPGSPVTPSNPHSPVTPSNPHSPGIPVTPSNPHSPVTPSNPHSPVTPPSPSLPLSCPSVPQDHPRTPPSPSLPLSCPSVPQDHPRTPPSPSLPLSCPSVPQDHPRTPPSPSLPLSCPSVPQDHPRTTSRQVFSPFPSVKQHRRSAAARNLGLYGPTPRTPTVHFPGLSLGRAASTLSTRRR</sequence>
<comment type="function">
    <text evidence="1">May act as a GTPase-activating protein for Rab family protein(s).</text>
</comment>
<name>A0A674DV80_SALTR</name>
<organism evidence="5 6">
    <name type="scientific">Salmo trutta</name>
    <name type="common">Brown trout</name>
    <dbReference type="NCBI Taxonomy" id="8032"/>
    <lineage>
        <taxon>Eukaryota</taxon>
        <taxon>Metazoa</taxon>
        <taxon>Chordata</taxon>
        <taxon>Craniata</taxon>
        <taxon>Vertebrata</taxon>
        <taxon>Euteleostomi</taxon>
        <taxon>Actinopterygii</taxon>
        <taxon>Neopterygii</taxon>
        <taxon>Teleostei</taxon>
        <taxon>Protacanthopterygii</taxon>
        <taxon>Salmoniformes</taxon>
        <taxon>Salmonidae</taxon>
        <taxon>Salmoninae</taxon>
        <taxon>Salmo</taxon>
    </lineage>
</organism>
<feature type="compositionally biased region" description="Basic and acidic residues" evidence="3">
    <location>
        <begin position="842"/>
        <end position="854"/>
    </location>
</feature>
<feature type="compositionally biased region" description="Polar residues" evidence="3">
    <location>
        <begin position="967"/>
        <end position="1135"/>
    </location>
</feature>
<feature type="compositionally biased region" description="Polar residues" evidence="3">
    <location>
        <begin position="75"/>
        <end position="86"/>
    </location>
</feature>
<dbReference type="PANTHER" id="PTHR13399">
    <property type="entry name" value="TRANSLOCON-ASSOCIATED PROTEIN TRAP , GAMMA SUBUNIT"/>
    <property type="match status" value="1"/>
</dbReference>
<feature type="domain" description="Rab-GAP TBC" evidence="4">
    <location>
        <begin position="266"/>
        <end position="474"/>
    </location>
</feature>
<evidence type="ECO:0000256" key="3">
    <source>
        <dbReference type="SAM" id="MobiDB-lite"/>
    </source>
</evidence>
<dbReference type="SMART" id="SM00164">
    <property type="entry name" value="TBC"/>
    <property type="match status" value="1"/>
</dbReference>
<dbReference type="PANTHER" id="PTHR13399:SF4">
    <property type="entry name" value="TBC1 DOMAIN FAMILY MEMBER 30"/>
    <property type="match status" value="1"/>
</dbReference>
<dbReference type="Ensembl" id="ENSSTUT00000107321.1">
    <property type="protein sequence ID" value="ENSSTUP00000100028.1"/>
    <property type="gene ID" value="ENSSTUG00000044789.1"/>
</dbReference>
<reference evidence="5" key="1">
    <citation type="submission" date="2025-05" db="UniProtKB">
        <authorList>
            <consortium name="Ensembl"/>
        </authorList>
    </citation>
    <scope>IDENTIFICATION</scope>
</reference>
<feature type="compositionally biased region" description="Polar residues" evidence="3">
    <location>
        <begin position="1315"/>
        <end position="1357"/>
    </location>
</feature>
<feature type="compositionally biased region" description="Basic and acidic residues" evidence="3">
    <location>
        <begin position="736"/>
        <end position="753"/>
    </location>
</feature>
<dbReference type="Gene3D" id="1.10.472.80">
    <property type="entry name" value="Ypt/Rab-GAP domain of gyp1p, domain 3"/>
    <property type="match status" value="1"/>
</dbReference>
<feature type="compositionally biased region" description="Pro residues" evidence="3">
    <location>
        <begin position="884"/>
        <end position="948"/>
    </location>
</feature>
<protein>
    <recommendedName>
        <fullName evidence="2">TBC1 domain family member 30</fullName>
    </recommendedName>
</protein>
<dbReference type="Pfam" id="PF00566">
    <property type="entry name" value="RabGAP-TBC"/>
    <property type="match status" value="1"/>
</dbReference>
<feature type="compositionally biased region" description="Basic and acidic residues" evidence="3">
    <location>
        <begin position="780"/>
        <end position="798"/>
    </location>
</feature>
<feature type="compositionally biased region" description="Polar residues" evidence="3">
    <location>
        <begin position="1190"/>
        <end position="1225"/>
    </location>
</feature>
<dbReference type="Ensembl" id="ENSSTUT00000107208.1">
    <property type="protein sequence ID" value="ENSSTUP00000099937.1"/>
    <property type="gene ID" value="ENSSTUG00000044789.1"/>
</dbReference>
<dbReference type="Pfam" id="PF15733">
    <property type="entry name" value="DUF4682"/>
    <property type="match status" value="1"/>
</dbReference>
<dbReference type="FunFam" id="1.10.8.270:FF:000009">
    <property type="entry name" value="TBC1 domain family member 30"/>
    <property type="match status" value="1"/>
</dbReference>
<evidence type="ECO:0000259" key="4">
    <source>
        <dbReference type="PROSITE" id="PS50086"/>
    </source>
</evidence>
<feature type="compositionally biased region" description="Polar residues" evidence="3">
    <location>
        <begin position="48"/>
        <end position="65"/>
    </location>
</feature>
<evidence type="ECO:0000256" key="2">
    <source>
        <dbReference type="ARBA" id="ARBA00067508"/>
    </source>
</evidence>
<dbReference type="GO" id="GO:0005783">
    <property type="term" value="C:endoplasmic reticulum"/>
    <property type="evidence" value="ECO:0007669"/>
    <property type="project" value="TreeGrafter"/>
</dbReference>
<dbReference type="InterPro" id="IPR000195">
    <property type="entry name" value="Rab-GAP-TBC_dom"/>
</dbReference>
<dbReference type="SUPFAM" id="SSF47923">
    <property type="entry name" value="Ypt/Rab-GAP domain of gyp1p"/>
    <property type="match status" value="2"/>
</dbReference>
<feature type="region of interest" description="Disordered" evidence="3">
    <location>
        <begin position="698"/>
        <end position="1517"/>
    </location>
</feature>
<dbReference type="InterPro" id="IPR035969">
    <property type="entry name" value="Rab-GAP_TBC_sf"/>
</dbReference>